<evidence type="ECO:0000256" key="1">
    <source>
        <dbReference type="SAM" id="Phobius"/>
    </source>
</evidence>
<keyword evidence="5" id="KW-1185">Reference proteome</keyword>
<dbReference type="AlphaFoldDB" id="F4PY27"/>
<dbReference type="EMBL" id="GL883014">
    <property type="protein sequence ID" value="EGG19687.1"/>
    <property type="molecule type" value="Genomic_DNA"/>
</dbReference>
<dbReference type="OMA" id="RIECHYT"/>
<feature type="chain" id="PRO_5003320420" description="EGF-like domain-containing protein" evidence="2">
    <location>
        <begin position="32"/>
        <end position="1262"/>
    </location>
</feature>
<dbReference type="Pfam" id="PF01833">
    <property type="entry name" value="TIG"/>
    <property type="match status" value="1"/>
</dbReference>
<evidence type="ECO:0000259" key="3">
    <source>
        <dbReference type="PROSITE" id="PS01186"/>
    </source>
</evidence>
<name>F4PY27_CACFS</name>
<keyword evidence="1" id="KW-1133">Transmembrane helix</keyword>
<dbReference type="GeneID" id="14871512"/>
<dbReference type="RefSeq" id="XP_004357981.1">
    <property type="nucleotide sequence ID" value="XM_004357924.1"/>
</dbReference>
<dbReference type="InterPro" id="IPR014756">
    <property type="entry name" value="Ig_E-set"/>
</dbReference>
<feature type="domain" description="EGF-like" evidence="3">
    <location>
        <begin position="949"/>
        <end position="961"/>
    </location>
</feature>
<dbReference type="Proteomes" id="UP000007797">
    <property type="component" value="Unassembled WGS sequence"/>
</dbReference>
<dbReference type="InterPro" id="IPR054484">
    <property type="entry name" value="ComC_SSD"/>
</dbReference>
<feature type="signal peptide" evidence="2">
    <location>
        <begin position="1"/>
        <end position="31"/>
    </location>
</feature>
<evidence type="ECO:0000256" key="2">
    <source>
        <dbReference type="SAM" id="SignalP"/>
    </source>
</evidence>
<dbReference type="Pfam" id="PF22933">
    <property type="entry name" value="ComC_SSD"/>
    <property type="match status" value="1"/>
</dbReference>
<sequence length="1262" mass="136541">MQSIVDHDIYFLKLVIITFIVLLCIIKSSHADSGPFTYPGNGHNYTRYDIGSGNYMNANMKCAMLDFYGGKNYAATFTTKEEFDWAVSVGLINNIPVFIGGTLSGGKLMFGQGPETGQLLYDIPIGRPYSFYQPIPEYTFPSSEMGQLYALFDGNVSFQGFQPFDQSLTSVICETGGVTDPILSQLDTIGGVLQISGLTGYNLSALTVTFTSTNLVDPTPSFGCVGSITKTSSSQVNCTVAPGTGSYNVQVTDGKKTSVAVVWSFNTPYLKSIYPSLTAGTLFTIYGDNFGDNATKIKVYLTSDMILCSVQEELIPGKAYTLTYDIPLTQQLLPITIIVDNVRSFLNQVPICKDSSSYSFFTPYTPMKSFVAFSNRIVTNVGPADEGIEPALGVIEFAATANLLIASYPKFYTPGRTWATWEDLAVTYPTNSFTRYTNREPIVPYNSTIVDVSQFNANGYLYFDFTNATIYRDSTINLQALVQHIPLVYLATDTAIRANTTGLASVKLNLTSYGSRFASTQLFFVNGTQVLYPGYNPVTNYGNIVISIPEGYDSIPYAVKTDSRWFNTTITYNPPKISSVSTTGTVGGAITITGTNFYKSNQVVSVSLLGKPCSTPTITSPHTEISCVVPAGSGSGNVVVTVGMQPSSSVPWQYNAPTITGVLASGNPSLLDITGTNFFNVANRIRVYASVPTRKNVQCTGVSVTTAHTRLGATVPKSMQGRTVNVSLTVSNTASNPFAVDLPPYLDSVDRLPYTEGSDVQITAYFDTVDKSGNNITSVQVFINGTTTYIDCPVRSLPPTAAILNCTIPPGFFQFSVRMGSPWGQSNLLAIKYAPPTVVSASPVKYEIGGLVTVSGNSFGNLTQPPLVWIGNYTNMISCTNATLLDPFRIECHYTGSVPAPADKTRSLNVTVTSTFGSATKEVFIYSIVLSCQNNCSGHGVCNTDTGNCQCDIGYRKSADCSIADAGNGGKPETSENGTTVIPVEGLNFTIAITHLREIDIDGVPIKTLPLADVEWDTELLDNDTMLHNGNFSYDSALISIISTYFADSTTITFAGQDMVMPANSIKYEITVANWTWAGPLSQLQVVYNSATDHQSMDGCQLSETNVTTSNDGDSIYWFQISSGKTVMNAKFANRLIVDDRVIRSSVKLLDKSDELYKNITSQSDKFNLLTAMTTPYFSDKVVLDPSFSALLKYRQDESSDPCSVTDEVSNWKIIVISVCGGIGLLAVASVSAIAIKRYRVTHGAKQKLNRLAKMNQNSSHG</sequence>
<keyword evidence="1" id="KW-0472">Membrane</keyword>
<proteinExistence type="predicted"/>
<keyword evidence="2" id="KW-0732">Signal</keyword>
<dbReference type="Gene3D" id="2.60.40.10">
    <property type="entry name" value="Immunoglobulins"/>
    <property type="match status" value="1"/>
</dbReference>
<dbReference type="Gene3D" id="2.60.120.260">
    <property type="entry name" value="Galactose-binding domain-like"/>
    <property type="match status" value="1"/>
</dbReference>
<dbReference type="PROSITE" id="PS01186">
    <property type="entry name" value="EGF_2"/>
    <property type="match status" value="1"/>
</dbReference>
<dbReference type="PANTHER" id="PTHR31378">
    <property type="entry name" value="EGF-LIKE DOMAIN-CONTAINING PROTEIN-RELATED-RELATED"/>
    <property type="match status" value="1"/>
</dbReference>
<reference evidence="5" key="1">
    <citation type="journal article" date="2011" name="Genome Res.">
        <title>Phylogeny-wide analysis of social amoeba genomes highlights ancient origins for complex intercellular communication.</title>
        <authorList>
            <person name="Heidel A.J."/>
            <person name="Lawal H.M."/>
            <person name="Felder M."/>
            <person name="Schilde C."/>
            <person name="Helps N.R."/>
            <person name="Tunggal B."/>
            <person name="Rivero F."/>
            <person name="John U."/>
            <person name="Schleicher M."/>
            <person name="Eichinger L."/>
            <person name="Platzer M."/>
            <person name="Noegel A.A."/>
            <person name="Schaap P."/>
            <person name="Gloeckner G."/>
        </authorList>
    </citation>
    <scope>NUCLEOTIDE SEQUENCE [LARGE SCALE GENOMIC DNA]</scope>
    <source>
        <strain evidence="5">SH3</strain>
    </source>
</reference>
<evidence type="ECO:0000313" key="5">
    <source>
        <dbReference type="Proteomes" id="UP000007797"/>
    </source>
</evidence>
<accession>F4PY27</accession>
<dbReference type="SUPFAM" id="SSF81296">
    <property type="entry name" value="E set domains"/>
    <property type="match status" value="1"/>
</dbReference>
<feature type="transmembrane region" description="Helical" evidence="1">
    <location>
        <begin position="1212"/>
        <end position="1236"/>
    </location>
</feature>
<evidence type="ECO:0000313" key="4">
    <source>
        <dbReference type="EMBL" id="EGG19687.1"/>
    </source>
</evidence>
<dbReference type="InterPro" id="IPR013783">
    <property type="entry name" value="Ig-like_fold"/>
</dbReference>
<protein>
    <recommendedName>
        <fullName evidence="3">EGF-like domain-containing protein</fullName>
    </recommendedName>
</protein>
<dbReference type="InterPro" id="IPR000742">
    <property type="entry name" value="EGF"/>
</dbReference>
<dbReference type="InterPro" id="IPR002909">
    <property type="entry name" value="IPT_dom"/>
</dbReference>
<organism evidence="4 5">
    <name type="scientific">Cavenderia fasciculata</name>
    <name type="common">Slime mold</name>
    <name type="synonym">Dictyostelium fasciculatum</name>
    <dbReference type="NCBI Taxonomy" id="261658"/>
    <lineage>
        <taxon>Eukaryota</taxon>
        <taxon>Amoebozoa</taxon>
        <taxon>Evosea</taxon>
        <taxon>Eumycetozoa</taxon>
        <taxon>Dictyostelia</taxon>
        <taxon>Acytosteliales</taxon>
        <taxon>Cavenderiaceae</taxon>
        <taxon>Cavenderia</taxon>
    </lineage>
</organism>
<dbReference type="OrthoDB" id="20978at2759"/>
<keyword evidence="1" id="KW-0812">Transmembrane</keyword>
<dbReference type="CDD" id="cd00603">
    <property type="entry name" value="IPT_PCSR"/>
    <property type="match status" value="1"/>
</dbReference>
<gene>
    <name evidence="4" type="ORF">DFA_00265</name>
</gene>
<dbReference type="KEGG" id="dfa:DFA_00265"/>